<evidence type="ECO:0000256" key="1">
    <source>
        <dbReference type="SAM" id="MobiDB-lite"/>
    </source>
</evidence>
<keyword evidence="3" id="KW-1185">Reference proteome</keyword>
<dbReference type="Proteomes" id="UP000237025">
    <property type="component" value="Unassembled WGS sequence"/>
</dbReference>
<reference evidence="2 3" key="1">
    <citation type="submission" date="2018-02" db="EMBL/GenBank/DDBJ databases">
        <title>Lelliotia aquatilis sp. nov., isolated from drinking water.</title>
        <authorList>
            <person name="Kaempfer P."/>
            <person name="Glaeser S."/>
            <person name="Exner M."/>
            <person name="Doijad S."/>
            <person name="Chakraborty T."/>
        </authorList>
    </citation>
    <scope>NUCLEOTIDE SEQUENCE [LARGE SCALE GENOMIC DNA]</scope>
    <source>
        <strain evidence="2 3">6331-17</strain>
    </source>
</reference>
<dbReference type="EMBL" id="PQVW01000004">
    <property type="protein sequence ID" value="POZ23993.1"/>
    <property type="molecule type" value="Genomic_DNA"/>
</dbReference>
<accession>A0ABX5A5W1</accession>
<feature type="region of interest" description="Disordered" evidence="1">
    <location>
        <begin position="113"/>
        <end position="159"/>
    </location>
</feature>
<proteinExistence type="predicted"/>
<protein>
    <submittedName>
        <fullName evidence="2">Primosomal protein I</fullName>
    </submittedName>
</protein>
<dbReference type="RefSeq" id="WP_103948019.1">
    <property type="nucleotide sequence ID" value="NZ_PQVR01000020.1"/>
</dbReference>
<sequence length="327" mass="36712">MSSLIRLFDRPIAYQPAFAQLRAGKVRAGPVAAVLLSQFVYWHNRMDGEWMYKTREDIKKETGLSRDEQETARKRLVALGVLEEQLRGVPATLHYRINSVCLEALLLSPGREESQMVAIPPTRRRQSRQQGGGNTPNKMVETPPASRGEPCQQAGGDPANFLTGDYTESTQEITQEITQSPGEKNSVDNFSAAAIFDAGKNQWGSDDDLEFAEWFFASIVELHEKAAEYDGMISRPREPDWPLWANEVRLLREEQGCNHQQMRNLVERIQGDSFWCPKIQTADALRSKWPDLVLRLSPVSLAKVGGAFAASFKCDDEIPRGFAGNKD</sequence>
<evidence type="ECO:0000313" key="3">
    <source>
        <dbReference type="Proteomes" id="UP000237025"/>
    </source>
</evidence>
<organism evidence="2 3">
    <name type="scientific">Lelliottia aquatilis</name>
    <dbReference type="NCBI Taxonomy" id="2080838"/>
    <lineage>
        <taxon>Bacteria</taxon>
        <taxon>Pseudomonadati</taxon>
        <taxon>Pseudomonadota</taxon>
        <taxon>Gammaproteobacteria</taxon>
        <taxon>Enterobacterales</taxon>
        <taxon>Enterobacteriaceae</taxon>
        <taxon>Lelliottia</taxon>
    </lineage>
</organism>
<comment type="caution">
    <text evidence="2">The sequence shown here is derived from an EMBL/GenBank/DDBJ whole genome shotgun (WGS) entry which is preliminary data.</text>
</comment>
<name>A0ABX5A5W1_9ENTR</name>
<evidence type="ECO:0000313" key="2">
    <source>
        <dbReference type="EMBL" id="POZ23993.1"/>
    </source>
</evidence>
<gene>
    <name evidence="2" type="ORF">C3712_07155</name>
</gene>